<accession>A0ABU2FBP5</accession>
<name>A0ABU2FBP5_9EURY</name>
<evidence type="ECO:0000313" key="3">
    <source>
        <dbReference type="Proteomes" id="UP001259659"/>
    </source>
</evidence>
<reference evidence="2 3" key="1">
    <citation type="submission" date="2022-06" db="EMBL/GenBank/DDBJ databases">
        <title>Haloarcula sp. a new haloarchaeum isolate from saline soil.</title>
        <authorList>
            <person name="Strakova D."/>
            <person name="Galisteo C."/>
            <person name="Sanchez-Porro C."/>
            <person name="Ventosa A."/>
        </authorList>
    </citation>
    <scope>NUCLEOTIDE SEQUENCE [LARGE SCALE GENOMIC DNA]</scope>
    <source>
        <strain evidence="2 3">S1CR25-12</strain>
    </source>
</reference>
<feature type="domain" description="Tetrapyrrole biosynthesis glutamyl-tRNA reductase dimerisation" evidence="1">
    <location>
        <begin position="18"/>
        <end position="84"/>
    </location>
</feature>
<comment type="caution">
    <text evidence="2">The sequence shown here is derived from an EMBL/GenBank/DDBJ whole genome shotgun (WGS) entry which is preliminary data.</text>
</comment>
<sequence>MSTRDDEPTTPVETAADCLDRRAEAVSTAQVERALTRLGGELTDEQRAAVEQLGARIAAGVLAAPRARLGESADRATARTVLELFD</sequence>
<proteinExistence type="predicted"/>
<dbReference type="Pfam" id="PF00745">
    <property type="entry name" value="GlutR_dimer"/>
    <property type="match status" value="1"/>
</dbReference>
<dbReference type="RefSeq" id="WP_310918846.1">
    <property type="nucleotide sequence ID" value="NZ_JAMQON010000001.1"/>
</dbReference>
<protein>
    <recommendedName>
        <fullName evidence="1">Tetrapyrrole biosynthesis glutamyl-tRNA reductase dimerisation domain-containing protein</fullName>
    </recommendedName>
</protein>
<keyword evidence="3" id="KW-1185">Reference proteome</keyword>
<dbReference type="Proteomes" id="UP001259659">
    <property type="component" value="Unassembled WGS sequence"/>
</dbReference>
<dbReference type="InterPro" id="IPR015896">
    <property type="entry name" value="4pyrrol_synth_GluRdtase_dimer"/>
</dbReference>
<dbReference type="EMBL" id="JAMQON010000001">
    <property type="protein sequence ID" value="MDS0259261.1"/>
    <property type="molecule type" value="Genomic_DNA"/>
</dbReference>
<evidence type="ECO:0000259" key="1">
    <source>
        <dbReference type="Pfam" id="PF00745"/>
    </source>
</evidence>
<organism evidence="2 3">
    <name type="scientific">Haloarcula saliterrae</name>
    <dbReference type="NCBI Taxonomy" id="2950534"/>
    <lineage>
        <taxon>Archaea</taxon>
        <taxon>Methanobacteriati</taxon>
        <taxon>Methanobacteriota</taxon>
        <taxon>Stenosarchaea group</taxon>
        <taxon>Halobacteria</taxon>
        <taxon>Halobacteriales</taxon>
        <taxon>Haloarculaceae</taxon>
        <taxon>Haloarcula</taxon>
    </lineage>
</organism>
<gene>
    <name evidence="2" type="ORF">NDI56_07630</name>
</gene>
<evidence type="ECO:0000313" key="2">
    <source>
        <dbReference type="EMBL" id="MDS0259261.1"/>
    </source>
</evidence>